<evidence type="ECO:0008006" key="4">
    <source>
        <dbReference type="Google" id="ProtNLM"/>
    </source>
</evidence>
<evidence type="ECO:0000313" key="3">
    <source>
        <dbReference type="Proteomes" id="UP000762676"/>
    </source>
</evidence>
<organism evidence="2 3">
    <name type="scientific">Elysia marginata</name>
    <dbReference type="NCBI Taxonomy" id="1093978"/>
    <lineage>
        <taxon>Eukaryota</taxon>
        <taxon>Metazoa</taxon>
        <taxon>Spiralia</taxon>
        <taxon>Lophotrochozoa</taxon>
        <taxon>Mollusca</taxon>
        <taxon>Gastropoda</taxon>
        <taxon>Heterobranchia</taxon>
        <taxon>Euthyneura</taxon>
        <taxon>Panpulmonata</taxon>
        <taxon>Sacoglossa</taxon>
        <taxon>Placobranchoidea</taxon>
        <taxon>Plakobranchidae</taxon>
        <taxon>Elysia</taxon>
    </lineage>
</organism>
<sequence>MAAISTDTTHREFSDTIQADNSVTETEAVVNTSLHEPHVLTVPTTPIAASTPIKPPSKTTQDSSAPPMEKTLSTFSHSLSLPLDKPLSKEEENFNTHFIRRKLYTGPNKTTIKCKTRGQPIVLQKVTASRKDTTLAKTPTKRKRAKLVRHLRQAVARPSKDAEDTQLALELKKISPTA</sequence>
<evidence type="ECO:0000256" key="1">
    <source>
        <dbReference type="SAM" id="MobiDB-lite"/>
    </source>
</evidence>
<dbReference type="AlphaFoldDB" id="A0AAV4I7H1"/>
<keyword evidence="3" id="KW-1185">Reference proteome</keyword>
<dbReference type="EMBL" id="BMAT01006098">
    <property type="protein sequence ID" value="GFS06253.1"/>
    <property type="molecule type" value="Genomic_DNA"/>
</dbReference>
<feature type="compositionally biased region" description="Basic residues" evidence="1">
    <location>
        <begin position="139"/>
        <end position="152"/>
    </location>
</feature>
<evidence type="ECO:0000313" key="2">
    <source>
        <dbReference type="EMBL" id="GFS06253.1"/>
    </source>
</evidence>
<gene>
    <name evidence="2" type="ORF">ElyMa_002960900</name>
</gene>
<protein>
    <recommendedName>
        <fullName evidence="4">Tantalus-like domain-containing protein</fullName>
    </recommendedName>
</protein>
<reference evidence="2 3" key="1">
    <citation type="journal article" date="2021" name="Elife">
        <title>Chloroplast acquisition without the gene transfer in kleptoplastic sea slugs, Plakobranchus ocellatus.</title>
        <authorList>
            <person name="Maeda T."/>
            <person name="Takahashi S."/>
            <person name="Yoshida T."/>
            <person name="Shimamura S."/>
            <person name="Takaki Y."/>
            <person name="Nagai Y."/>
            <person name="Toyoda A."/>
            <person name="Suzuki Y."/>
            <person name="Arimoto A."/>
            <person name="Ishii H."/>
            <person name="Satoh N."/>
            <person name="Nishiyama T."/>
            <person name="Hasebe M."/>
            <person name="Maruyama T."/>
            <person name="Minagawa J."/>
            <person name="Obokata J."/>
            <person name="Shigenobu S."/>
        </authorList>
    </citation>
    <scope>NUCLEOTIDE SEQUENCE [LARGE SCALE GENOMIC DNA]</scope>
</reference>
<dbReference type="Proteomes" id="UP000762676">
    <property type="component" value="Unassembled WGS sequence"/>
</dbReference>
<name>A0AAV4I7H1_9GAST</name>
<feature type="region of interest" description="Disordered" evidence="1">
    <location>
        <begin position="45"/>
        <end position="69"/>
    </location>
</feature>
<accession>A0AAV4I7H1</accession>
<feature type="region of interest" description="Disordered" evidence="1">
    <location>
        <begin position="132"/>
        <end position="165"/>
    </location>
</feature>
<proteinExistence type="predicted"/>
<comment type="caution">
    <text evidence="2">The sequence shown here is derived from an EMBL/GenBank/DDBJ whole genome shotgun (WGS) entry which is preliminary data.</text>
</comment>